<gene>
    <name evidence="9" type="ORF">OPV22_031492</name>
</gene>
<dbReference type="Pfam" id="PF14541">
    <property type="entry name" value="TAXi_C"/>
    <property type="match status" value="1"/>
</dbReference>
<comment type="similarity">
    <text evidence="1">Belongs to the peptidase A1 family.</text>
</comment>
<evidence type="ECO:0000256" key="5">
    <source>
        <dbReference type="ARBA" id="ARBA00023180"/>
    </source>
</evidence>
<dbReference type="InterPro" id="IPR051708">
    <property type="entry name" value="Plant_Aspart_Prot_A1"/>
</dbReference>
<dbReference type="EMBL" id="JAQQAF010000009">
    <property type="protein sequence ID" value="KAJ8458566.1"/>
    <property type="molecule type" value="Genomic_DNA"/>
</dbReference>
<dbReference type="SUPFAM" id="SSF50630">
    <property type="entry name" value="Acid proteases"/>
    <property type="match status" value="1"/>
</dbReference>
<evidence type="ECO:0000256" key="3">
    <source>
        <dbReference type="ARBA" id="ARBA00022750"/>
    </source>
</evidence>
<feature type="chain" id="PRO_5043731585" description="Peptidase A1 domain-containing protein" evidence="7">
    <location>
        <begin position="21"/>
        <end position="479"/>
    </location>
</feature>
<feature type="signal peptide" evidence="7">
    <location>
        <begin position="1"/>
        <end position="20"/>
    </location>
</feature>
<dbReference type="PANTHER" id="PTHR47967:SF69">
    <property type="entry name" value="ASPARTIC PROTEINASE NANA, CHLOROPLAST"/>
    <property type="match status" value="1"/>
</dbReference>
<evidence type="ECO:0000256" key="7">
    <source>
        <dbReference type="SAM" id="SignalP"/>
    </source>
</evidence>
<accession>A0AAV8PKV3</accession>
<evidence type="ECO:0000256" key="4">
    <source>
        <dbReference type="ARBA" id="ARBA00022801"/>
    </source>
</evidence>
<dbReference type="Proteomes" id="UP001222027">
    <property type="component" value="Unassembled WGS sequence"/>
</dbReference>
<dbReference type="Pfam" id="PF14543">
    <property type="entry name" value="TAXi_N"/>
    <property type="match status" value="1"/>
</dbReference>
<dbReference type="GO" id="GO:0004190">
    <property type="term" value="F:aspartic-type endopeptidase activity"/>
    <property type="evidence" value="ECO:0007669"/>
    <property type="project" value="UniProtKB-KW"/>
</dbReference>
<feature type="domain" description="Peptidase A1" evidence="8">
    <location>
        <begin position="101"/>
        <end position="461"/>
    </location>
</feature>
<comment type="caution">
    <text evidence="9">The sequence shown here is derived from an EMBL/GenBank/DDBJ whole genome shotgun (WGS) entry which is preliminary data.</text>
</comment>
<reference evidence="9 10" key="1">
    <citation type="submission" date="2022-12" db="EMBL/GenBank/DDBJ databases">
        <title>Chromosome-scale assembly of the Ensete ventricosum genome.</title>
        <authorList>
            <person name="Dussert Y."/>
            <person name="Stocks J."/>
            <person name="Wendawek A."/>
            <person name="Woldeyes F."/>
            <person name="Nichols R.A."/>
            <person name="Borrell J.S."/>
        </authorList>
    </citation>
    <scope>NUCLEOTIDE SEQUENCE [LARGE SCALE GENOMIC DNA]</scope>
    <source>
        <strain evidence="10">cv. Maze</strain>
        <tissue evidence="9">Seeds</tissue>
    </source>
</reference>
<keyword evidence="4" id="KW-0378">Hydrolase</keyword>
<dbReference type="CDD" id="cd05476">
    <property type="entry name" value="pepsin_A_like_plant"/>
    <property type="match status" value="1"/>
</dbReference>
<evidence type="ECO:0000256" key="6">
    <source>
        <dbReference type="PIRSR" id="PIRSR601461-1"/>
    </source>
</evidence>
<keyword evidence="5" id="KW-0325">Glycoprotein</keyword>
<feature type="active site" evidence="6">
    <location>
        <position position="346"/>
    </location>
</feature>
<evidence type="ECO:0000256" key="1">
    <source>
        <dbReference type="ARBA" id="ARBA00007447"/>
    </source>
</evidence>
<evidence type="ECO:0000313" key="10">
    <source>
        <dbReference type="Proteomes" id="UP001222027"/>
    </source>
</evidence>
<evidence type="ECO:0000259" key="8">
    <source>
        <dbReference type="PROSITE" id="PS51767"/>
    </source>
</evidence>
<dbReference type="InterPro" id="IPR032861">
    <property type="entry name" value="TAXi_N"/>
</dbReference>
<sequence>MSPRVFFFLFLLVCPHGFLALAAGKRSTSFRLKLFRRPASAGTTRLERMQELFRDDQLRQAMIHDRLGRRPHGRRACEVSPPAQSFKMLLNSGVYTGTAQFFVRFFLGKPAQHLVLVADTGSDLTWVKCRLRLRGCRLCHGGGGGGGGGGGNGTRVFHPEVSSSFQPIPCSSDMCKTSLPFSLIECPAPTTPCAFDYRYGDGSKARGVFANESATVVLSNGKHTKLRHLVVGCSSDSTGSSFQASDGVLGLGYSNISFASIATERFGGRFSYCLVDHLSPRNASDFLVFGHRPSVLSPSPPRETALVLDLQPFYAVRVDGISVDGTMLAVPKDVWDLSAGGGTILDSGTSLTVLAQPAYQAVASALNRRLAGIPRVNMDPFEYCYNWTTAPTKNLPRMVVHLAGSASLKPPPKSYLINTADGVKCLGIVATPWPGISIIGNIMQQEHLWEFDLKNRLLRFKRSSCRKSTSRLAGDDESN</sequence>
<dbReference type="PRINTS" id="PR00792">
    <property type="entry name" value="PEPSIN"/>
</dbReference>
<protein>
    <recommendedName>
        <fullName evidence="8">Peptidase A1 domain-containing protein</fullName>
    </recommendedName>
</protein>
<keyword evidence="3" id="KW-0064">Aspartyl protease</keyword>
<evidence type="ECO:0000256" key="2">
    <source>
        <dbReference type="ARBA" id="ARBA00022670"/>
    </source>
</evidence>
<dbReference type="PANTHER" id="PTHR47967">
    <property type="entry name" value="OS07G0603500 PROTEIN-RELATED"/>
    <property type="match status" value="1"/>
</dbReference>
<proteinExistence type="inferred from homology"/>
<feature type="active site" evidence="6">
    <location>
        <position position="119"/>
    </location>
</feature>
<dbReference type="InterPro" id="IPR033121">
    <property type="entry name" value="PEPTIDASE_A1"/>
</dbReference>
<dbReference type="GO" id="GO:0006508">
    <property type="term" value="P:proteolysis"/>
    <property type="evidence" value="ECO:0007669"/>
    <property type="project" value="UniProtKB-KW"/>
</dbReference>
<dbReference type="FunFam" id="2.40.70.10:FF:000033">
    <property type="entry name" value="Aspartyl protease family protein"/>
    <property type="match status" value="1"/>
</dbReference>
<dbReference type="PROSITE" id="PS51767">
    <property type="entry name" value="PEPTIDASE_A1"/>
    <property type="match status" value="1"/>
</dbReference>
<dbReference type="InterPro" id="IPR021109">
    <property type="entry name" value="Peptidase_aspartic_dom_sf"/>
</dbReference>
<keyword evidence="7" id="KW-0732">Signal</keyword>
<organism evidence="9 10">
    <name type="scientific">Ensete ventricosum</name>
    <name type="common">Abyssinian banana</name>
    <name type="synonym">Musa ensete</name>
    <dbReference type="NCBI Taxonomy" id="4639"/>
    <lineage>
        <taxon>Eukaryota</taxon>
        <taxon>Viridiplantae</taxon>
        <taxon>Streptophyta</taxon>
        <taxon>Embryophyta</taxon>
        <taxon>Tracheophyta</taxon>
        <taxon>Spermatophyta</taxon>
        <taxon>Magnoliopsida</taxon>
        <taxon>Liliopsida</taxon>
        <taxon>Zingiberales</taxon>
        <taxon>Musaceae</taxon>
        <taxon>Ensete</taxon>
    </lineage>
</organism>
<evidence type="ECO:0000313" key="9">
    <source>
        <dbReference type="EMBL" id="KAJ8458566.1"/>
    </source>
</evidence>
<dbReference type="InterPro" id="IPR032799">
    <property type="entry name" value="TAXi_C"/>
</dbReference>
<dbReference type="InterPro" id="IPR001461">
    <property type="entry name" value="Aspartic_peptidase_A1"/>
</dbReference>
<dbReference type="AlphaFoldDB" id="A0AAV8PKV3"/>
<keyword evidence="2" id="KW-0645">Protease</keyword>
<name>A0AAV8PKV3_ENSVE</name>
<keyword evidence="10" id="KW-1185">Reference proteome</keyword>
<dbReference type="Gene3D" id="2.40.70.10">
    <property type="entry name" value="Acid Proteases"/>
    <property type="match status" value="2"/>
</dbReference>
<dbReference type="InterPro" id="IPR034161">
    <property type="entry name" value="Pepsin-like_plant"/>
</dbReference>